<organism evidence="1 2">
    <name type="scientific">Candidatus Zambryskibacteria bacterium RIFCSPLOWO2_01_FULL_35_19</name>
    <dbReference type="NCBI Taxonomy" id="1802757"/>
    <lineage>
        <taxon>Bacteria</taxon>
        <taxon>Candidatus Zambryskiibacteriota</taxon>
    </lineage>
</organism>
<protein>
    <submittedName>
        <fullName evidence="1">Uncharacterized protein</fullName>
    </submittedName>
</protein>
<accession>A0A1G2TVU2</accession>
<dbReference type="Proteomes" id="UP000178404">
    <property type="component" value="Unassembled WGS sequence"/>
</dbReference>
<evidence type="ECO:0000313" key="1">
    <source>
        <dbReference type="EMBL" id="OHB01334.1"/>
    </source>
</evidence>
<dbReference type="AlphaFoldDB" id="A0A1G2TVU2"/>
<sequence>MEGLNQEKNNEEILTQETLGSKIRGVEITVKEMFDKNMEATSVIKRIQENPYFDNFANRGI</sequence>
<dbReference type="EMBL" id="MHWA01000015">
    <property type="protein sequence ID" value="OHB01334.1"/>
    <property type="molecule type" value="Genomic_DNA"/>
</dbReference>
<comment type="caution">
    <text evidence="1">The sequence shown here is derived from an EMBL/GenBank/DDBJ whole genome shotgun (WGS) entry which is preliminary data.</text>
</comment>
<proteinExistence type="predicted"/>
<reference evidence="1 2" key="1">
    <citation type="journal article" date="2016" name="Nat. Commun.">
        <title>Thousands of microbial genomes shed light on interconnected biogeochemical processes in an aquifer system.</title>
        <authorList>
            <person name="Anantharaman K."/>
            <person name="Brown C.T."/>
            <person name="Hug L.A."/>
            <person name="Sharon I."/>
            <person name="Castelle C.J."/>
            <person name="Probst A.J."/>
            <person name="Thomas B.C."/>
            <person name="Singh A."/>
            <person name="Wilkins M.J."/>
            <person name="Karaoz U."/>
            <person name="Brodie E.L."/>
            <person name="Williams K.H."/>
            <person name="Hubbard S.S."/>
            <person name="Banfield J.F."/>
        </authorList>
    </citation>
    <scope>NUCLEOTIDE SEQUENCE [LARGE SCALE GENOMIC DNA]</scope>
</reference>
<gene>
    <name evidence="1" type="ORF">A3A90_00465</name>
</gene>
<evidence type="ECO:0000313" key="2">
    <source>
        <dbReference type="Proteomes" id="UP000178404"/>
    </source>
</evidence>
<name>A0A1G2TVU2_9BACT</name>